<evidence type="ECO:0000313" key="3">
    <source>
        <dbReference type="Proteomes" id="UP000030848"/>
    </source>
</evidence>
<organism evidence="2 3">
    <name type="scientific">Saccharomonospora viridis</name>
    <dbReference type="NCBI Taxonomy" id="1852"/>
    <lineage>
        <taxon>Bacteria</taxon>
        <taxon>Bacillati</taxon>
        <taxon>Actinomycetota</taxon>
        <taxon>Actinomycetes</taxon>
        <taxon>Pseudonocardiales</taxon>
        <taxon>Pseudonocardiaceae</taxon>
        <taxon>Saccharomonospora</taxon>
    </lineage>
</organism>
<dbReference type="OrthoDB" id="3637587at2"/>
<dbReference type="Proteomes" id="UP000030848">
    <property type="component" value="Unassembled WGS sequence"/>
</dbReference>
<name>A0A837DBC2_9PSEU</name>
<keyword evidence="1" id="KW-0812">Transmembrane</keyword>
<comment type="caution">
    <text evidence="2">The sequence shown here is derived from an EMBL/GenBank/DDBJ whole genome shotgun (WGS) entry which is preliminary data.</text>
</comment>
<evidence type="ECO:0000256" key="1">
    <source>
        <dbReference type="SAM" id="Phobius"/>
    </source>
</evidence>
<dbReference type="RefSeq" id="WP_012795983.1">
    <property type="nucleotide sequence ID" value="NZ_CALJZO010000001.1"/>
</dbReference>
<gene>
    <name evidence="2" type="ORF">MINT15_20710</name>
</gene>
<accession>A0A837DBC2</accession>
<evidence type="ECO:0000313" key="2">
    <source>
        <dbReference type="EMBL" id="KHF45189.1"/>
    </source>
</evidence>
<reference evidence="2 3" key="1">
    <citation type="submission" date="2014-10" db="EMBL/GenBank/DDBJ databases">
        <title>Genome sequence of Micropolyspora internatus JCM3315.</title>
        <authorList>
            <person name="Shin S.-K."/>
            <person name="Yi H."/>
        </authorList>
    </citation>
    <scope>NUCLEOTIDE SEQUENCE [LARGE SCALE GENOMIC DNA]</scope>
    <source>
        <strain evidence="2 3">JCM 3315</strain>
    </source>
</reference>
<dbReference type="AlphaFoldDB" id="A0A837DBC2"/>
<proteinExistence type="predicted"/>
<sequence length="74" mass="8112">MSDHNDPQSRKPSRTVDVPTLLLGVATLLVSVYLLTDADVWLAHVDLRWVLAGAAVAVGLLMLVMSMRPRKDKS</sequence>
<feature type="transmembrane region" description="Helical" evidence="1">
    <location>
        <begin position="16"/>
        <end position="35"/>
    </location>
</feature>
<keyword evidence="1" id="KW-0472">Membrane</keyword>
<feature type="transmembrane region" description="Helical" evidence="1">
    <location>
        <begin position="47"/>
        <end position="65"/>
    </location>
</feature>
<keyword evidence="1" id="KW-1133">Transmembrane helix</keyword>
<dbReference type="EMBL" id="JRZE01000003">
    <property type="protein sequence ID" value="KHF45189.1"/>
    <property type="molecule type" value="Genomic_DNA"/>
</dbReference>
<protein>
    <submittedName>
        <fullName evidence="2">Uncharacterized protein</fullName>
    </submittedName>
</protein>